<keyword evidence="5" id="KW-1185">Reference proteome</keyword>
<evidence type="ECO:0000256" key="1">
    <source>
        <dbReference type="ARBA" id="ARBA00022574"/>
    </source>
</evidence>
<dbReference type="EMBL" id="QCYY01003295">
    <property type="protein sequence ID" value="ROT64221.1"/>
    <property type="molecule type" value="Genomic_DNA"/>
</dbReference>
<dbReference type="OrthoDB" id="6365783at2759"/>
<sequence length="336" mass="37029">MYTLHHSPPTLSPSLPLLHHSFPLPLPSFHLHSPPLPLPTVPSSSFHPQSPPVPPPLSTTTVVFGHSKQLWAVAVNQLDGTVATAGYDKHIVKWRENQLEWRIQAQSECVSVAVHPMGTVISAGTIDGHLVVLNNNTGLHVATVRVCGSPLSCLAYNPGGDILAVGSQNGSLYLYKSSKDGFVYNRFGRMTGSQPLSSIDWSTSGRYMQTVTSDYDVTYWTVRELSKVKNSLDVRNETWVTQTSPLGYMVHGVWGGGKEAHIQVTVDRGPRGDVLAAGDTDGYIRLYRYPVLSMRAGYHEYKVYTSYVSGVRFSHTDNYLYTIGGTDAALMRWRLT</sequence>
<protein>
    <recommendedName>
        <fullName evidence="3">EML-like second beta-propeller domain-containing protein</fullName>
    </recommendedName>
</protein>
<proteinExistence type="predicted"/>
<keyword evidence="1" id="KW-0853">WD repeat</keyword>
<dbReference type="Proteomes" id="UP000283509">
    <property type="component" value="Unassembled WGS sequence"/>
</dbReference>
<dbReference type="InterPro" id="IPR055442">
    <property type="entry name" value="Beta-prop_EML-like_2nd"/>
</dbReference>
<name>A0A423SJ60_PENVA</name>
<evidence type="ECO:0000313" key="5">
    <source>
        <dbReference type="Proteomes" id="UP000283509"/>
    </source>
</evidence>
<dbReference type="InterPro" id="IPR036322">
    <property type="entry name" value="WD40_repeat_dom_sf"/>
</dbReference>
<dbReference type="GO" id="GO:0072686">
    <property type="term" value="C:mitotic spindle"/>
    <property type="evidence" value="ECO:0007669"/>
    <property type="project" value="TreeGrafter"/>
</dbReference>
<organism evidence="4 5">
    <name type="scientific">Penaeus vannamei</name>
    <name type="common">Whiteleg shrimp</name>
    <name type="synonym">Litopenaeus vannamei</name>
    <dbReference type="NCBI Taxonomy" id="6689"/>
    <lineage>
        <taxon>Eukaryota</taxon>
        <taxon>Metazoa</taxon>
        <taxon>Ecdysozoa</taxon>
        <taxon>Arthropoda</taxon>
        <taxon>Crustacea</taxon>
        <taxon>Multicrustacea</taxon>
        <taxon>Malacostraca</taxon>
        <taxon>Eumalacostraca</taxon>
        <taxon>Eucarida</taxon>
        <taxon>Decapoda</taxon>
        <taxon>Dendrobranchiata</taxon>
        <taxon>Penaeoidea</taxon>
        <taxon>Penaeidae</taxon>
        <taxon>Penaeus</taxon>
    </lineage>
</organism>
<dbReference type="AlphaFoldDB" id="A0A423SJ60"/>
<dbReference type="Gene3D" id="2.130.10.10">
    <property type="entry name" value="YVTN repeat-like/Quinoprotein amine dehydrogenase"/>
    <property type="match status" value="1"/>
</dbReference>
<dbReference type="PANTHER" id="PTHR13720">
    <property type="entry name" value="WD-40 REPEAT PROTEIN"/>
    <property type="match status" value="1"/>
</dbReference>
<reference evidence="4 5" key="2">
    <citation type="submission" date="2019-01" db="EMBL/GenBank/DDBJ databases">
        <title>The decoding of complex shrimp genome reveals the adaptation for benthos swimmer, frequently molting mechanism and breeding impact on genome.</title>
        <authorList>
            <person name="Sun Y."/>
            <person name="Gao Y."/>
            <person name="Yu Y."/>
        </authorList>
    </citation>
    <scope>NUCLEOTIDE SEQUENCE [LARGE SCALE GENOMIC DNA]</scope>
    <source>
        <tissue evidence="4">Muscle</tissue>
    </source>
</reference>
<gene>
    <name evidence="4" type="ORF">C7M84_017846</name>
</gene>
<comment type="caution">
    <text evidence="4">The sequence shown here is derived from an EMBL/GenBank/DDBJ whole genome shotgun (WGS) entry which is preliminary data.</text>
</comment>
<feature type="domain" description="EML-like second beta-propeller" evidence="3">
    <location>
        <begin position="70"/>
        <end position="335"/>
    </location>
</feature>
<accession>A0A423SJ60</accession>
<evidence type="ECO:0000256" key="2">
    <source>
        <dbReference type="ARBA" id="ARBA00022737"/>
    </source>
</evidence>
<evidence type="ECO:0000313" key="4">
    <source>
        <dbReference type="EMBL" id="ROT64221.1"/>
    </source>
</evidence>
<dbReference type="GO" id="GO:0000226">
    <property type="term" value="P:microtubule cytoskeleton organization"/>
    <property type="evidence" value="ECO:0007669"/>
    <property type="project" value="TreeGrafter"/>
</dbReference>
<dbReference type="SUPFAM" id="SSF50978">
    <property type="entry name" value="WD40 repeat-like"/>
    <property type="match status" value="1"/>
</dbReference>
<evidence type="ECO:0000259" key="3">
    <source>
        <dbReference type="Pfam" id="PF23414"/>
    </source>
</evidence>
<dbReference type="SMART" id="SM00320">
    <property type="entry name" value="WD40"/>
    <property type="match status" value="6"/>
</dbReference>
<reference evidence="4 5" key="1">
    <citation type="submission" date="2018-04" db="EMBL/GenBank/DDBJ databases">
        <authorList>
            <person name="Zhang X."/>
            <person name="Yuan J."/>
            <person name="Li F."/>
            <person name="Xiang J."/>
        </authorList>
    </citation>
    <scope>NUCLEOTIDE SEQUENCE [LARGE SCALE GENOMIC DNA]</scope>
    <source>
        <tissue evidence="4">Muscle</tissue>
    </source>
</reference>
<dbReference type="GO" id="GO:0008017">
    <property type="term" value="F:microtubule binding"/>
    <property type="evidence" value="ECO:0007669"/>
    <property type="project" value="TreeGrafter"/>
</dbReference>
<dbReference type="InterPro" id="IPR015943">
    <property type="entry name" value="WD40/YVTN_repeat-like_dom_sf"/>
</dbReference>
<dbReference type="Pfam" id="PF23414">
    <property type="entry name" value="Beta-prop_EML_2"/>
    <property type="match status" value="1"/>
</dbReference>
<dbReference type="STRING" id="6689.A0A423SJ60"/>
<dbReference type="PANTHER" id="PTHR13720:SF55">
    <property type="entry name" value="ECHINODERM MICROTUBULE-ASSOCIATED PROTEIN-LIKE CG42247"/>
    <property type="match status" value="1"/>
</dbReference>
<dbReference type="InterPro" id="IPR001680">
    <property type="entry name" value="WD40_rpt"/>
</dbReference>
<dbReference type="InterPro" id="IPR050630">
    <property type="entry name" value="WD_repeat_EMAP"/>
</dbReference>
<keyword evidence="2" id="KW-0677">Repeat</keyword>